<gene>
    <name evidence="2" type="ORF">B277_02341</name>
    <name evidence="3" type="ORF">CWN80_13235</name>
</gene>
<reference evidence="3 5" key="1">
    <citation type="journal article" date="2009" name="Int. J. Syst. Evol. Microbiol.">
        <title>Janibacter hoylei sp. nov., Bacillus isronensis sp. nov. and Bacillus aryabhattai sp. nov., isolated from cryotubes used for collecting air from the upper atmosphere.</title>
        <authorList>
            <person name="Shivaji S."/>
            <person name="Chaturvedi P."/>
            <person name="Begum Z."/>
            <person name="Pindi P.K."/>
            <person name="Manorama R."/>
            <person name="Padmanaban D.A."/>
            <person name="Shouche Y.S."/>
            <person name="Pawar S."/>
            <person name="Vaishampayan P."/>
            <person name="Dutt C.B."/>
            <person name="Datta G.N."/>
            <person name="Manchanda R.K."/>
            <person name="Rao U.R."/>
            <person name="Bhargava P.M."/>
            <person name="Narlikar J.V."/>
        </authorList>
    </citation>
    <scope>NUCLEOTIDE SEQUENCE [LARGE SCALE GENOMIC DNA]</scope>
    <source>
        <strain evidence="3 5">PVAS-1</strain>
    </source>
</reference>
<sequence>MTQDITTTGPSRRSIAKGAAWAVPSVAVAAAAPSLAASTEPPCAPQTCAYPLVSALQVIATRNANNTSSSISFTGAITAAITPCTGLLSLGVATLRRVEVTWQSRAARPPYTGSGISATTTTTSSNYNLALGVNAAGALIIPTLSISVPNVRNIQSGVYADVVVGSLPSRPTRLCFDIDYTRIIGGGLPPQECQARVCIDTAVLVAVGVISNIGGGVATFTVADIGGAR</sequence>
<reference evidence="2 4" key="2">
    <citation type="journal article" date="2012" name="J. Bacteriol.">
        <title>Genome Sequence of Janibacter hoylei MTCC8307, Isolated from the Stratospheric Air.</title>
        <authorList>
            <person name="Pawar S.P."/>
            <person name="Dhotre D.P."/>
            <person name="Shetty S.A."/>
            <person name="Chowdhury S.P."/>
            <person name="Chaudhari B.L."/>
            <person name="Shouche Y.S."/>
        </authorList>
    </citation>
    <scope>NUCLEOTIDE SEQUENCE [LARGE SCALE GENOMIC DNA]</scope>
    <source>
        <strain evidence="2 4">PVAS-1</strain>
    </source>
</reference>
<name>K1ETD4_9MICO</name>
<comment type="caution">
    <text evidence="2">The sequence shown here is derived from an EMBL/GenBank/DDBJ whole genome shotgun (WGS) entry which is preliminary data.</text>
</comment>
<dbReference type="InterPro" id="IPR006311">
    <property type="entry name" value="TAT_signal"/>
</dbReference>
<feature type="signal peptide" evidence="1">
    <location>
        <begin position="1"/>
        <end position="36"/>
    </location>
</feature>
<keyword evidence="1" id="KW-0732">Signal</keyword>
<protein>
    <recommendedName>
        <fullName evidence="6">Secreted protein</fullName>
    </recommendedName>
</protein>
<dbReference type="EMBL" id="PIPF01000012">
    <property type="protein sequence ID" value="RWU82190.1"/>
    <property type="molecule type" value="Genomic_DNA"/>
</dbReference>
<dbReference type="EMBL" id="ALWX01000008">
    <property type="protein sequence ID" value="EKA62393.1"/>
    <property type="molecule type" value="Genomic_DNA"/>
</dbReference>
<dbReference type="RefSeq" id="WP_007924649.1">
    <property type="nucleotide sequence ID" value="NZ_ALWX01000008.1"/>
</dbReference>
<accession>K1ETD4</accession>
<evidence type="ECO:0000313" key="2">
    <source>
        <dbReference type="EMBL" id="EKA62393.1"/>
    </source>
</evidence>
<evidence type="ECO:0000256" key="1">
    <source>
        <dbReference type="SAM" id="SignalP"/>
    </source>
</evidence>
<evidence type="ECO:0000313" key="3">
    <source>
        <dbReference type="EMBL" id="RWU82190.1"/>
    </source>
</evidence>
<reference evidence="3" key="3">
    <citation type="submission" date="2017-11" db="EMBL/GenBank/DDBJ databases">
        <authorList>
            <person name="Seuylemezian A."/>
            <person name="Cooper K."/>
            <person name="Vaishampayan P."/>
        </authorList>
    </citation>
    <scope>NUCLEOTIDE SEQUENCE</scope>
    <source>
        <strain evidence="3">PVAS-1</strain>
    </source>
</reference>
<evidence type="ECO:0000313" key="5">
    <source>
        <dbReference type="Proteomes" id="UP000288711"/>
    </source>
</evidence>
<proteinExistence type="predicted"/>
<evidence type="ECO:0008006" key="6">
    <source>
        <dbReference type="Google" id="ProtNLM"/>
    </source>
</evidence>
<feature type="chain" id="PRO_5044735201" description="Secreted protein" evidence="1">
    <location>
        <begin position="37"/>
        <end position="229"/>
    </location>
</feature>
<dbReference type="PATRIC" id="fig|1210046.3.peg.456"/>
<dbReference type="PROSITE" id="PS51318">
    <property type="entry name" value="TAT"/>
    <property type="match status" value="1"/>
</dbReference>
<keyword evidence="5" id="KW-1185">Reference proteome</keyword>
<dbReference type="Proteomes" id="UP000288711">
    <property type="component" value="Unassembled WGS sequence"/>
</dbReference>
<dbReference type="AlphaFoldDB" id="K1ETD4"/>
<dbReference type="Proteomes" id="UP000004474">
    <property type="component" value="Unassembled WGS sequence"/>
</dbReference>
<organism evidence="2 4">
    <name type="scientific">Janibacter hoylei PVAS-1</name>
    <dbReference type="NCBI Taxonomy" id="1210046"/>
    <lineage>
        <taxon>Bacteria</taxon>
        <taxon>Bacillati</taxon>
        <taxon>Actinomycetota</taxon>
        <taxon>Actinomycetes</taxon>
        <taxon>Micrococcales</taxon>
        <taxon>Intrasporangiaceae</taxon>
        <taxon>Janibacter</taxon>
    </lineage>
</organism>
<evidence type="ECO:0000313" key="4">
    <source>
        <dbReference type="Proteomes" id="UP000004474"/>
    </source>
</evidence>
<dbReference type="OrthoDB" id="9993605at2"/>